<dbReference type="InterPro" id="IPR004838">
    <property type="entry name" value="NHTrfase_class1_PyrdxlP-BS"/>
</dbReference>
<sequence>MSVAVSATLAVNEALEARRRAGAPVLPLGFGEAGLPVHPALRDALAAGGGCNSYGPVAGERGLREAAAGYWSRRGLDTDPNMVVAGPGSKPLLYALLMSIGGDVAVAAPSWVSYAAQSRLSGHRPLFVPTERGQGGVPQPDLLAEAVRDARAQGRDVRAVIATLPDNPTGTVAGADTVRRLAEVARALDLVVISDEIYRDLVHDPAATTVHSPAEFAPERTVVTTGLSKNLALGGWRLGVARLPDGPRGAHLRAELLGIASELWSSPSGPVQRAGALAFSEPAELTDHIGRSRRLHGTVARAVADRFTDAGATVAAPRAAFYLYPDFEPHRERLAAVFGVDDGPGLSRMLLERYGLGALPGVEFGECPEALRLRVATSLLYGDTDAERWAALAVDDPTSLPWIRAHLDRLEEVLSEVVEPVAAAA</sequence>
<keyword evidence="9" id="KW-1185">Reference proteome</keyword>
<evidence type="ECO:0000256" key="2">
    <source>
        <dbReference type="ARBA" id="ARBA00007441"/>
    </source>
</evidence>
<proteinExistence type="inferred from homology"/>
<dbReference type="InterPro" id="IPR015424">
    <property type="entry name" value="PyrdxlP-dep_Trfase"/>
</dbReference>
<accession>A0ABT4U984</accession>
<feature type="domain" description="Aminotransferase class I/classII large" evidence="7">
    <location>
        <begin position="40"/>
        <end position="377"/>
    </location>
</feature>
<evidence type="ECO:0000256" key="5">
    <source>
        <dbReference type="ARBA" id="ARBA00022898"/>
    </source>
</evidence>
<dbReference type="Gene3D" id="3.40.640.10">
    <property type="entry name" value="Type I PLP-dependent aspartate aminotransferase-like (Major domain)"/>
    <property type="match status" value="1"/>
</dbReference>
<dbReference type="CDD" id="cd00609">
    <property type="entry name" value="AAT_like"/>
    <property type="match status" value="1"/>
</dbReference>
<dbReference type="PANTHER" id="PTHR46383:SF1">
    <property type="entry name" value="ASPARTATE AMINOTRANSFERASE"/>
    <property type="match status" value="1"/>
</dbReference>
<dbReference type="GO" id="GO:0008483">
    <property type="term" value="F:transaminase activity"/>
    <property type="evidence" value="ECO:0007669"/>
    <property type="project" value="UniProtKB-KW"/>
</dbReference>
<dbReference type="RefSeq" id="WP_270688534.1">
    <property type="nucleotide sequence ID" value="NZ_JAQFWQ010000080.1"/>
</dbReference>
<dbReference type="Proteomes" id="UP001527866">
    <property type="component" value="Unassembled WGS sequence"/>
</dbReference>
<evidence type="ECO:0000256" key="4">
    <source>
        <dbReference type="ARBA" id="ARBA00022679"/>
    </source>
</evidence>
<dbReference type="PANTHER" id="PTHR46383">
    <property type="entry name" value="ASPARTATE AMINOTRANSFERASE"/>
    <property type="match status" value="1"/>
</dbReference>
<reference evidence="8 9" key="1">
    <citation type="submission" date="2023-01" db="EMBL/GenBank/DDBJ databases">
        <title>Draft genome sequence of Nocardiopsis sp. RSe5-2 isolated from halophytes.</title>
        <authorList>
            <person name="Duangmal K."/>
            <person name="Chantavorakit T."/>
        </authorList>
    </citation>
    <scope>NUCLEOTIDE SEQUENCE [LARGE SCALE GENOMIC DNA]</scope>
    <source>
        <strain evidence="8 9">RSe5-2</strain>
    </source>
</reference>
<dbReference type="InterPro" id="IPR015421">
    <property type="entry name" value="PyrdxlP-dep_Trfase_major"/>
</dbReference>
<organism evidence="8 9">
    <name type="scientific">Nocardiopsis endophytica</name>
    <dbReference type="NCBI Taxonomy" id="3018445"/>
    <lineage>
        <taxon>Bacteria</taxon>
        <taxon>Bacillati</taxon>
        <taxon>Actinomycetota</taxon>
        <taxon>Actinomycetes</taxon>
        <taxon>Streptosporangiales</taxon>
        <taxon>Nocardiopsidaceae</taxon>
        <taxon>Nocardiopsis</taxon>
    </lineage>
</organism>
<evidence type="ECO:0000256" key="3">
    <source>
        <dbReference type="ARBA" id="ARBA00022576"/>
    </source>
</evidence>
<protein>
    <recommendedName>
        <fullName evidence="6">Aminotransferase</fullName>
        <ecNumber evidence="6">2.6.1.-</ecNumber>
    </recommendedName>
</protein>
<gene>
    <name evidence="8" type="ORF">O4J56_22880</name>
</gene>
<keyword evidence="5" id="KW-0663">Pyridoxal phosphate</keyword>
<keyword evidence="4 6" id="KW-0808">Transferase</keyword>
<dbReference type="Pfam" id="PF00155">
    <property type="entry name" value="Aminotran_1_2"/>
    <property type="match status" value="1"/>
</dbReference>
<dbReference type="InterPro" id="IPR004839">
    <property type="entry name" value="Aminotransferase_I/II_large"/>
</dbReference>
<evidence type="ECO:0000313" key="9">
    <source>
        <dbReference type="Proteomes" id="UP001527866"/>
    </source>
</evidence>
<evidence type="ECO:0000256" key="6">
    <source>
        <dbReference type="RuleBase" id="RU000481"/>
    </source>
</evidence>
<dbReference type="EMBL" id="JAQFWQ010000080">
    <property type="protein sequence ID" value="MDA2813509.1"/>
    <property type="molecule type" value="Genomic_DNA"/>
</dbReference>
<comment type="similarity">
    <text evidence="2 6">Belongs to the class-I pyridoxal-phosphate-dependent aminotransferase family.</text>
</comment>
<dbReference type="SUPFAM" id="SSF53383">
    <property type="entry name" value="PLP-dependent transferases"/>
    <property type="match status" value="1"/>
</dbReference>
<dbReference type="PROSITE" id="PS00105">
    <property type="entry name" value="AA_TRANSFER_CLASS_1"/>
    <property type="match status" value="1"/>
</dbReference>
<dbReference type="InterPro" id="IPR015422">
    <property type="entry name" value="PyrdxlP-dep_Trfase_small"/>
</dbReference>
<comment type="caution">
    <text evidence="8">The sequence shown here is derived from an EMBL/GenBank/DDBJ whole genome shotgun (WGS) entry which is preliminary data.</text>
</comment>
<dbReference type="EC" id="2.6.1.-" evidence="6"/>
<dbReference type="InterPro" id="IPR050596">
    <property type="entry name" value="AspAT/PAT-like"/>
</dbReference>
<dbReference type="Gene3D" id="3.90.1150.10">
    <property type="entry name" value="Aspartate Aminotransferase, domain 1"/>
    <property type="match status" value="1"/>
</dbReference>
<keyword evidence="3 6" id="KW-0032">Aminotransferase</keyword>
<comment type="cofactor">
    <cofactor evidence="1 6">
        <name>pyridoxal 5'-phosphate</name>
        <dbReference type="ChEBI" id="CHEBI:597326"/>
    </cofactor>
</comment>
<evidence type="ECO:0000259" key="7">
    <source>
        <dbReference type="Pfam" id="PF00155"/>
    </source>
</evidence>
<evidence type="ECO:0000256" key="1">
    <source>
        <dbReference type="ARBA" id="ARBA00001933"/>
    </source>
</evidence>
<name>A0ABT4U984_9ACTN</name>
<evidence type="ECO:0000313" key="8">
    <source>
        <dbReference type="EMBL" id="MDA2813509.1"/>
    </source>
</evidence>